<evidence type="ECO:0000313" key="1">
    <source>
        <dbReference type="EMBL" id="DAD91256.1"/>
    </source>
</evidence>
<proteinExistence type="predicted"/>
<keyword evidence="1" id="KW-0240">DNA-directed RNA polymerase</keyword>
<dbReference type="EMBL" id="BK015108">
    <property type="protein sequence ID" value="DAD91256.1"/>
    <property type="molecule type" value="Genomic_DNA"/>
</dbReference>
<dbReference type="GO" id="GO:0000428">
    <property type="term" value="C:DNA-directed RNA polymerase complex"/>
    <property type="evidence" value="ECO:0007669"/>
    <property type="project" value="UniProtKB-KW"/>
</dbReference>
<keyword evidence="1" id="KW-0804">Transcription</keyword>
<accession>A0A8S5NAH8</accession>
<name>A0A8S5NAH8_9VIRU</name>
<reference evidence="1" key="1">
    <citation type="journal article" date="2021" name="Proc. Natl. Acad. Sci. U.S.A.">
        <title>A Catalog of Tens of Thousands of Viruses from Human Metagenomes Reveals Hidden Associations with Chronic Diseases.</title>
        <authorList>
            <person name="Tisza M.J."/>
            <person name="Buck C.B."/>
        </authorList>
    </citation>
    <scope>NUCLEOTIDE SEQUENCE</scope>
    <source>
        <strain evidence="1">CtXnn1</strain>
    </source>
</reference>
<organism evidence="1">
    <name type="scientific">Phage sp. ctXnn1</name>
    <dbReference type="NCBI Taxonomy" id="2826749"/>
    <lineage>
        <taxon>Viruses</taxon>
    </lineage>
</organism>
<sequence>MTEISILDAIGVPAMYEMLAEEATELAHAAQKMARIQRGENPTPVTEEEARKNLTEEFTDVIQCALELGLEADEEQISEKEVRFEARWIEANQEWQDDTKIAESVAIRKSKAKRPIINYDYADVIQPIKMWECPTCHAHYSYIDHKAGYCMACGQHIDWTDESILKWRKEHGKRTL</sequence>
<protein>
    <submittedName>
        <fullName evidence="1">DNA-directed RNA polymerase</fullName>
    </submittedName>
</protein>